<dbReference type="OrthoDB" id="26681at2759"/>
<gene>
    <name evidence="1" type="ORF">TTAC_LOCUS10569</name>
</gene>
<name>A0A0R3XAK9_HYDTA</name>
<dbReference type="STRING" id="6205.A0A0R3XAK9"/>
<keyword evidence="2" id="KW-1185">Reference proteome</keyword>
<evidence type="ECO:0000313" key="3">
    <source>
        <dbReference type="WBParaSite" id="TTAC_0001058601-mRNA-1"/>
    </source>
</evidence>
<dbReference type="AlphaFoldDB" id="A0A0R3XAK9"/>
<dbReference type="WBParaSite" id="TTAC_0001058601-mRNA-1">
    <property type="protein sequence ID" value="TTAC_0001058601-mRNA-1"/>
    <property type="gene ID" value="TTAC_0001058601"/>
</dbReference>
<reference evidence="1 2" key="2">
    <citation type="submission" date="2018-11" db="EMBL/GenBank/DDBJ databases">
        <authorList>
            <consortium name="Pathogen Informatics"/>
        </authorList>
    </citation>
    <scope>NUCLEOTIDE SEQUENCE [LARGE SCALE GENOMIC DNA]</scope>
</reference>
<sequence>MVEKIYSVLLVPNERMYRPAKVNALKLLYKLAATERVANRYKTNLFFSNSGGFRGFFAQTASIRELTLNSDTCQVLHYLIGRTFRKDCAGLLQYLSLLRMGHLRRRIAAVSLLLDLLEDEKSLPQKDIQSFPAFYESLIDLLIKSKRIDARTSLSLASNDQEDVCEVEDENFLSLGRHDWNLRRRSSLYLSTQHRTQNALSANSSVSFPKLSFEATATLLLYSPADEENEEERGALEETLGELVVKALHCILWPGPALILAANPSNDQVNDALSKYYQVFVSISDSSANYNFIKPYFWILQRVLEEFLKSTNNCLRTAGQRFAADSPRCRMIVDETCNRGVSSEFEFRTELLDHMSELMLDRLRVWDVGTRSEECVALSLHFLLTWASRGVFRDNGAAAQACVRLHDAICAFKDSVIMERVRNVALFLYFLFSQSSLLVSGIFDP</sequence>
<evidence type="ECO:0000313" key="2">
    <source>
        <dbReference type="Proteomes" id="UP000274429"/>
    </source>
</evidence>
<organism evidence="3">
    <name type="scientific">Hydatigena taeniaeformis</name>
    <name type="common">Feline tapeworm</name>
    <name type="synonym">Taenia taeniaeformis</name>
    <dbReference type="NCBI Taxonomy" id="6205"/>
    <lineage>
        <taxon>Eukaryota</taxon>
        <taxon>Metazoa</taxon>
        <taxon>Spiralia</taxon>
        <taxon>Lophotrochozoa</taxon>
        <taxon>Platyhelminthes</taxon>
        <taxon>Cestoda</taxon>
        <taxon>Eucestoda</taxon>
        <taxon>Cyclophyllidea</taxon>
        <taxon>Taeniidae</taxon>
        <taxon>Hydatigera</taxon>
    </lineage>
</organism>
<accession>A0A0R3XAK9</accession>
<dbReference type="Proteomes" id="UP000274429">
    <property type="component" value="Unassembled WGS sequence"/>
</dbReference>
<protein>
    <submittedName>
        <fullName evidence="3">RICTOR_N domain-containing protein</fullName>
    </submittedName>
</protein>
<proteinExistence type="predicted"/>
<reference evidence="3" key="1">
    <citation type="submission" date="2017-02" db="UniProtKB">
        <authorList>
            <consortium name="WormBaseParasite"/>
        </authorList>
    </citation>
    <scope>IDENTIFICATION</scope>
</reference>
<evidence type="ECO:0000313" key="1">
    <source>
        <dbReference type="EMBL" id="VDM35549.1"/>
    </source>
</evidence>
<dbReference type="EMBL" id="UYWX01021877">
    <property type="protein sequence ID" value="VDM35549.1"/>
    <property type="molecule type" value="Genomic_DNA"/>
</dbReference>